<name>D9WIR0_9ACTN</name>
<keyword evidence="2" id="KW-1185">Reference proteome</keyword>
<dbReference type="AlphaFoldDB" id="D9WIR0"/>
<dbReference type="Proteomes" id="UP000003963">
    <property type="component" value="Unassembled WGS sequence"/>
</dbReference>
<organism evidence="1 2">
    <name type="scientific">Streptomyces himastatinicus ATCC 53653</name>
    <dbReference type="NCBI Taxonomy" id="457427"/>
    <lineage>
        <taxon>Bacteria</taxon>
        <taxon>Bacillati</taxon>
        <taxon>Actinomycetota</taxon>
        <taxon>Actinomycetes</taxon>
        <taxon>Kitasatosporales</taxon>
        <taxon>Streptomycetaceae</taxon>
        <taxon>Streptomyces</taxon>
        <taxon>Streptomyces violaceusniger group</taxon>
    </lineage>
</organism>
<evidence type="ECO:0008006" key="3">
    <source>
        <dbReference type="Google" id="ProtNLM"/>
    </source>
</evidence>
<evidence type="ECO:0000313" key="1">
    <source>
        <dbReference type="EMBL" id="EFL27563.1"/>
    </source>
</evidence>
<evidence type="ECO:0000313" key="2">
    <source>
        <dbReference type="Proteomes" id="UP000003963"/>
    </source>
</evidence>
<proteinExistence type="predicted"/>
<accession>D9WIR0</accession>
<dbReference type="SUPFAM" id="SSF46689">
    <property type="entry name" value="Homeodomain-like"/>
    <property type="match status" value="1"/>
</dbReference>
<protein>
    <recommendedName>
        <fullName evidence="3">Integrase</fullName>
    </recommendedName>
</protein>
<dbReference type="STRING" id="457427.SSOG_07277"/>
<dbReference type="HOGENOM" id="CLU_064679_1_1_11"/>
<dbReference type="EMBL" id="GG657754">
    <property type="protein sequence ID" value="EFL27563.1"/>
    <property type="molecule type" value="Genomic_DNA"/>
</dbReference>
<sequence length="246" mass="27600">MHRASRNLTAAARVGALAMLRLLPMTDRDKDAEILALRHQITVLERQLGKGKIRFTLSDRAFLAALLHRLPPHALRRLRLRVRPDTVLRWHRDLVKRRHASSCRPKRPGRPRTVRSIRTLVLRLAKENPSWGYRGLHGELLVLGVKVGASTVWEILREAGIDPAPERNSSTWATFLRGQADALLACDFMETVTLPGMPMHVLVVIQHRSRRIRVLGATTHPTASWIAQAAKNLVMDPEDSAAGHGS</sequence>
<reference evidence="1 2" key="1">
    <citation type="submission" date="2009-02" db="EMBL/GenBank/DDBJ databases">
        <title>Annotation of Streptomyces hygroscopicus strain ATCC 53653.</title>
        <authorList>
            <consortium name="The Broad Institute Genome Sequencing Platform"/>
            <consortium name="Broad Institute Microbial Sequencing Center"/>
            <person name="Fischbach M."/>
            <person name="Godfrey P."/>
            <person name="Ward D."/>
            <person name="Young S."/>
            <person name="Zeng Q."/>
            <person name="Koehrsen M."/>
            <person name="Alvarado L."/>
            <person name="Berlin A.M."/>
            <person name="Bochicchio J."/>
            <person name="Borenstein D."/>
            <person name="Chapman S.B."/>
            <person name="Chen Z."/>
            <person name="Engels R."/>
            <person name="Freedman E."/>
            <person name="Gellesch M."/>
            <person name="Goldberg J."/>
            <person name="Griggs A."/>
            <person name="Gujja S."/>
            <person name="Heilman E.R."/>
            <person name="Heiman D.I."/>
            <person name="Hepburn T.A."/>
            <person name="Howarth C."/>
            <person name="Jen D."/>
            <person name="Larson L."/>
            <person name="Lewis B."/>
            <person name="Mehta T."/>
            <person name="Park D."/>
            <person name="Pearson M."/>
            <person name="Richards J."/>
            <person name="Roberts A."/>
            <person name="Saif S."/>
            <person name="Shea T.D."/>
            <person name="Shenoy N."/>
            <person name="Sisk P."/>
            <person name="Stolte C."/>
            <person name="Sykes S.N."/>
            <person name="Thomson T."/>
            <person name="Walk T."/>
            <person name="White J."/>
            <person name="Yandava C."/>
            <person name="Straight P."/>
            <person name="Clardy J."/>
            <person name="Hung D."/>
            <person name="Kolter R."/>
            <person name="Mekalanos J."/>
            <person name="Walker S."/>
            <person name="Walsh C.T."/>
            <person name="Wieland-Brown L.C."/>
            <person name="Haas B."/>
            <person name="Nusbaum C."/>
            <person name="Birren B."/>
        </authorList>
    </citation>
    <scope>NUCLEOTIDE SEQUENCE [LARGE SCALE GENOMIC DNA]</scope>
    <source>
        <strain evidence="1 2">ATCC 53653</strain>
    </source>
</reference>
<gene>
    <name evidence="1" type="ORF">SSOG_07277</name>
</gene>
<dbReference type="InterPro" id="IPR009057">
    <property type="entry name" value="Homeodomain-like_sf"/>
</dbReference>